<dbReference type="PANTHER" id="PTHR43265">
    <property type="entry name" value="ESTERASE ESTD"/>
    <property type="match status" value="1"/>
</dbReference>
<proteinExistence type="predicted"/>
<evidence type="ECO:0000259" key="2">
    <source>
        <dbReference type="Pfam" id="PF12146"/>
    </source>
</evidence>
<dbReference type="OrthoDB" id="1412847at2"/>
<dbReference type="PANTHER" id="PTHR43265:SF1">
    <property type="entry name" value="ESTERASE ESTD"/>
    <property type="match status" value="1"/>
</dbReference>
<dbReference type="PATRIC" id="fig|33050.5.peg.1367"/>
<dbReference type="EMBL" id="CP012700">
    <property type="protein sequence ID" value="ALH80040.1"/>
    <property type="molecule type" value="Genomic_DNA"/>
</dbReference>
<gene>
    <name evidence="3" type="ORF">AN936_06570</name>
</gene>
<reference evidence="3 4" key="1">
    <citation type="journal article" date="2015" name="Genome Announc.">
        <title>Complete Genome Sequence of Polypropylene Glycol- and Polyethylene Glycol-Degrading Sphingopyxis macrogoltabida Strain EY-1.</title>
        <authorList>
            <person name="Ohtsubo Y."/>
            <person name="Nagata Y."/>
            <person name="Numata M."/>
            <person name="Tsuchikane K."/>
            <person name="Hosoyama A."/>
            <person name="Yamazoe A."/>
            <person name="Tsuda M."/>
            <person name="Fujita N."/>
            <person name="Kawai F."/>
        </authorList>
    </citation>
    <scope>NUCLEOTIDE SEQUENCE [LARGE SCALE GENOMIC DNA]</scope>
    <source>
        <strain evidence="3 4">EY-1</strain>
    </source>
</reference>
<evidence type="ECO:0000256" key="1">
    <source>
        <dbReference type="SAM" id="SignalP"/>
    </source>
</evidence>
<dbReference type="InterPro" id="IPR022742">
    <property type="entry name" value="Hydrolase_4"/>
</dbReference>
<dbReference type="GO" id="GO:0052689">
    <property type="term" value="F:carboxylic ester hydrolase activity"/>
    <property type="evidence" value="ECO:0007669"/>
    <property type="project" value="TreeGrafter"/>
</dbReference>
<dbReference type="RefSeq" id="WP_084758221.1">
    <property type="nucleotide sequence ID" value="NZ_CP012700.1"/>
</dbReference>
<dbReference type="SUPFAM" id="SSF53474">
    <property type="entry name" value="alpha/beta-Hydrolases"/>
    <property type="match status" value="1"/>
</dbReference>
<protein>
    <recommendedName>
        <fullName evidence="2">Serine aminopeptidase S33 domain-containing protein</fullName>
    </recommendedName>
</protein>
<evidence type="ECO:0000313" key="4">
    <source>
        <dbReference type="Proteomes" id="UP000058074"/>
    </source>
</evidence>
<dbReference type="Proteomes" id="UP000058074">
    <property type="component" value="Chromosome"/>
</dbReference>
<name>A0A0N9UTJ5_SPHMC</name>
<feature type="chain" id="PRO_5006039032" description="Serine aminopeptidase S33 domain-containing protein" evidence="1">
    <location>
        <begin position="36"/>
        <end position="452"/>
    </location>
</feature>
<dbReference type="KEGG" id="smag:AN936_06570"/>
<dbReference type="AlphaFoldDB" id="A0A0N9UTJ5"/>
<evidence type="ECO:0000313" key="3">
    <source>
        <dbReference type="EMBL" id="ALH80040.1"/>
    </source>
</evidence>
<dbReference type="Gene3D" id="3.40.50.1820">
    <property type="entry name" value="alpha/beta hydrolase"/>
    <property type="match status" value="1"/>
</dbReference>
<dbReference type="InterPro" id="IPR029058">
    <property type="entry name" value="AB_hydrolase_fold"/>
</dbReference>
<feature type="signal peptide" evidence="1">
    <location>
        <begin position="1"/>
        <end position="35"/>
    </location>
</feature>
<accession>A0A0N9UTJ5</accession>
<organism evidence="3 4">
    <name type="scientific">Sphingopyxis macrogoltabida</name>
    <name type="common">Sphingomonas macrogoltabidus</name>
    <dbReference type="NCBI Taxonomy" id="33050"/>
    <lineage>
        <taxon>Bacteria</taxon>
        <taxon>Pseudomonadati</taxon>
        <taxon>Pseudomonadota</taxon>
        <taxon>Alphaproteobacteria</taxon>
        <taxon>Sphingomonadales</taxon>
        <taxon>Sphingomonadaceae</taxon>
        <taxon>Sphingopyxis</taxon>
    </lineage>
</organism>
<dbReference type="InterPro" id="IPR053145">
    <property type="entry name" value="AB_hydrolase_Est10"/>
</dbReference>
<dbReference type="Pfam" id="PF12146">
    <property type="entry name" value="Hydrolase_4"/>
    <property type="match status" value="1"/>
</dbReference>
<feature type="domain" description="Serine aminopeptidase S33" evidence="2">
    <location>
        <begin position="146"/>
        <end position="257"/>
    </location>
</feature>
<sequence>MPIFQSSGRPRRTIAGEWLCGLLLAASAIATPAVAGEAECGAGVYRLADGGIIDIAAANEGALRWRNIDGSSGELKRDGDRWTSTTGWTGRPDGLQVRFDCAANRMAFGEQDAQRITLETRETSFTSHDTRLVGRLILPPGDGPVPIVVLLHGAEFTSARDTNPLQRMLPAAGVGAFVYDKRGTGASGDKYTQVFSTLADDAVAALAEARRMARTRGARFGFQGPSQGGWIAPLAATRTDVDFLIVSFGLAVSVADEDREAIAFQMGLKGYGPDVIAKAQEIGAATTRIFASGMRDGIEELDAVRARYRNEPWYKDVYGNFTHIILGMTAEEIRTKGQAYRFGTPLHYDPMPTLRKVTVPQLWAIGGMDIDAPAGETAQRIKALIADGRPITLAVFPKAEHGMTEFESAPDGSRVSTRYTPGYFRLLIDYAKGERLAATYGDADITRPAAPQ</sequence>
<keyword evidence="1" id="KW-0732">Signal</keyword>